<evidence type="ECO:0000259" key="12">
    <source>
        <dbReference type="Pfam" id="PF05425"/>
    </source>
</evidence>
<keyword evidence="2" id="KW-1003">Cell membrane</keyword>
<feature type="transmembrane region" description="Helical" evidence="9">
    <location>
        <begin position="319"/>
        <end position="337"/>
    </location>
</feature>
<feature type="domain" description="CopC" evidence="11">
    <location>
        <begin position="29"/>
        <end position="124"/>
    </location>
</feature>
<feature type="transmembrane region" description="Helical" evidence="9">
    <location>
        <begin position="349"/>
        <end position="370"/>
    </location>
</feature>
<keyword evidence="14" id="KW-1185">Reference proteome</keyword>
<keyword evidence="5 10" id="KW-0732">Signal</keyword>
<feature type="transmembrane region" description="Helical" evidence="9">
    <location>
        <begin position="186"/>
        <end position="204"/>
    </location>
</feature>
<evidence type="ECO:0000256" key="4">
    <source>
        <dbReference type="ARBA" id="ARBA00022723"/>
    </source>
</evidence>
<evidence type="ECO:0000256" key="10">
    <source>
        <dbReference type="SAM" id="SignalP"/>
    </source>
</evidence>
<feature type="chain" id="PRO_5045140190" evidence="10">
    <location>
        <begin position="31"/>
        <end position="541"/>
    </location>
</feature>
<evidence type="ECO:0000256" key="9">
    <source>
        <dbReference type="SAM" id="Phobius"/>
    </source>
</evidence>
<dbReference type="InterPro" id="IPR008457">
    <property type="entry name" value="Cu-R_CopD_dom"/>
</dbReference>
<comment type="caution">
    <text evidence="13">The sequence shown here is derived from an EMBL/GenBank/DDBJ whole genome shotgun (WGS) entry which is preliminary data.</text>
</comment>
<proteinExistence type="predicted"/>
<dbReference type="Proteomes" id="UP001589608">
    <property type="component" value="Unassembled WGS sequence"/>
</dbReference>
<keyword evidence="3 9" id="KW-0812">Transmembrane</keyword>
<feature type="transmembrane region" description="Helical" evidence="9">
    <location>
        <begin position="273"/>
        <end position="299"/>
    </location>
</feature>
<organism evidence="13 14">
    <name type="scientific">Dactylosporangium vinaceum</name>
    <dbReference type="NCBI Taxonomy" id="53362"/>
    <lineage>
        <taxon>Bacteria</taxon>
        <taxon>Bacillati</taxon>
        <taxon>Actinomycetota</taxon>
        <taxon>Actinomycetes</taxon>
        <taxon>Micromonosporales</taxon>
        <taxon>Micromonosporaceae</taxon>
        <taxon>Dactylosporangium</taxon>
    </lineage>
</organism>
<sequence>MTRTAGAVVAALFAALFAVLLWVAPAQAHATLVATDPANGAQLSAMPTVVRVTFDEPVVLPPAGGARVLDAQGTRADTGSPRLEAGRTTVVIGLRPGLPPGIYTVSWSVVSADSHPAGGSMQFGYGVPATGTATAAADNAPRTGWELGAAAGKAIVYLGLVVALGLVPAAMVLGADPHERRTLWRAARIGAGTTAAGSLLQLVAQHEWQGGADFGAFAGTAYATAVWLRLTLLAAVPAVLRLPDRLLRVTGGLLAVAVLGTVVRNGHGGAGQWWQFATTLLHVVAVTAWLGGLAALGWLLLRRRISGERLRRLPRWSRYAAGAVAALTVSGLLQALIQVRYPGALLTTAYGLTLTAKLLLVAGAVALGVAGNRWVRRQAAAGGAAAGQTARLRGWVRTEAGLGALIVALSGMLSSITPAEAAYAPELHATITVDPYIVAVDIAPLRRGPQSHRVTITGRAEATPPARSVQLVLSQPGHAGPTPGVRFPYRLPGALRPGEPTPVAFAGGAVTVPSSGAWTGTLTIEASDSRQFTGTFDFRVY</sequence>
<comment type="subcellular location">
    <subcellularLocation>
        <location evidence="1">Cell membrane</location>
        <topology evidence="1">Multi-pass membrane protein</topology>
    </subcellularLocation>
</comment>
<protein>
    <submittedName>
        <fullName evidence="13">Copper resistance CopC/CopD family protein</fullName>
    </submittedName>
</protein>
<dbReference type="RefSeq" id="WP_223103613.1">
    <property type="nucleotide sequence ID" value="NZ_CP061913.1"/>
</dbReference>
<evidence type="ECO:0000313" key="14">
    <source>
        <dbReference type="Proteomes" id="UP001589608"/>
    </source>
</evidence>
<reference evidence="13 14" key="1">
    <citation type="submission" date="2024-09" db="EMBL/GenBank/DDBJ databases">
        <authorList>
            <person name="Sun Q."/>
            <person name="Mori K."/>
        </authorList>
    </citation>
    <scope>NUCLEOTIDE SEQUENCE [LARGE SCALE GENOMIC DNA]</scope>
    <source>
        <strain evidence="13 14">JCM 3307</strain>
    </source>
</reference>
<keyword evidence="6 9" id="KW-1133">Transmembrane helix</keyword>
<evidence type="ECO:0000256" key="6">
    <source>
        <dbReference type="ARBA" id="ARBA00022989"/>
    </source>
</evidence>
<dbReference type="Gene3D" id="2.60.40.1220">
    <property type="match status" value="1"/>
</dbReference>
<feature type="signal peptide" evidence="10">
    <location>
        <begin position="1"/>
        <end position="30"/>
    </location>
</feature>
<dbReference type="Pfam" id="PF04234">
    <property type="entry name" value="CopC"/>
    <property type="match status" value="1"/>
</dbReference>
<dbReference type="Pfam" id="PF05425">
    <property type="entry name" value="CopD"/>
    <property type="match status" value="1"/>
</dbReference>
<evidence type="ECO:0000313" key="13">
    <source>
        <dbReference type="EMBL" id="MFB9443274.1"/>
    </source>
</evidence>
<dbReference type="EMBL" id="JBHMCA010000020">
    <property type="protein sequence ID" value="MFB9443274.1"/>
    <property type="molecule type" value="Genomic_DNA"/>
</dbReference>
<feature type="domain" description="Copper resistance protein D" evidence="12">
    <location>
        <begin position="312"/>
        <end position="413"/>
    </location>
</feature>
<evidence type="ECO:0000259" key="11">
    <source>
        <dbReference type="Pfam" id="PF04234"/>
    </source>
</evidence>
<evidence type="ECO:0000256" key="2">
    <source>
        <dbReference type="ARBA" id="ARBA00022475"/>
    </source>
</evidence>
<keyword evidence="8 9" id="KW-0472">Membrane</keyword>
<name>A0ABV5M341_9ACTN</name>
<accession>A0ABV5M341</accession>
<evidence type="ECO:0000256" key="7">
    <source>
        <dbReference type="ARBA" id="ARBA00023008"/>
    </source>
</evidence>
<keyword evidence="4" id="KW-0479">Metal-binding</keyword>
<gene>
    <name evidence="13" type="ORF">ACFFTR_09280</name>
</gene>
<dbReference type="SUPFAM" id="SSF81296">
    <property type="entry name" value="E set domains"/>
    <property type="match status" value="1"/>
</dbReference>
<keyword evidence="7" id="KW-0186">Copper</keyword>
<dbReference type="InterPro" id="IPR014755">
    <property type="entry name" value="Cu-Rt/internalin_Ig-like"/>
</dbReference>
<feature type="transmembrane region" description="Helical" evidence="9">
    <location>
        <begin position="216"/>
        <end position="239"/>
    </location>
</feature>
<dbReference type="InterPro" id="IPR032694">
    <property type="entry name" value="CopC/D"/>
</dbReference>
<evidence type="ECO:0000256" key="8">
    <source>
        <dbReference type="ARBA" id="ARBA00023136"/>
    </source>
</evidence>
<dbReference type="PANTHER" id="PTHR34820:SF4">
    <property type="entry name" value="INNER MEMBRANE PROTEIN YEBZ"/>
    <property type="match status" value="1"/>
</dbReference>
<evidence type="ECO:0000256" key="3">
    <source>
        <dbReference type="ARBA" id="ARBA00022692"/>
    </source>
</evidence>
<feature type="transmembrane region" description="Helical" evidence="9">
    <location>
        <begin position="154"/>
        <end position="174"/>
    </location>
</feature>
<dbReference type="InterPro" id="IPR007348">
    <property type="entry name" value="CopC_dom"/>
</dbReference>
<evidence type="ECO:0000256" key="5">
    <source>
        <dbReference type="ARBA" id="ARBA00022729"/>
    </source>
</evidence>
<feature type="transmembrane region" description="Helical" evidence="9">
    <location>
        <begin position="246"/>
        <end position="267"/>
    </location>
</feature>
<dbReference type="PANTHER" id="PTHR34820">
    <property type="entry name" value="INNER MEMBRANE PROTEIN YEBZ"/>
    <property type="match status" value="1"/>
</dbReference>
<dbReference type="InterPro" id="IPR014756">
    <property type="entry name" value="Ig_E-set"/>
</dbReference>
<evidence type="ECO:0000256" key="1">
    <source>
        <dbReference type="ARBA" id="ARBA00004651"/>
    </source>
</evidence>